<keyword evidence="8" id="KW-1185">Reference proteome</keyword>
<dbReference type="GO" id="GO:0016020">
    <property type="term" value="C:membrane"/>
    <property type="evidence" value="ECO:0007669"/>
    <property type="project" value="UniProtKB-SubCell"/>
</dbReference>
<dbReference type="RefSeq" id="WP_183400842.1">
    <property type="nucleotide sequence ID" value="NZ_JACIDS010000005.1"/>
</dbReference>
<feature type="transmembrane region" description="Helical" evidence="6">
    <location>
        <begin position="182"/>
        <end position="202"/>
    </location>
</feature>
<organism evidence="7 8">
    <name type="scientific">Kaistia hirudinis</name>
    <dbReference type="NCBI Taxonomy" id="1293440"/>
    <lineage>
        <taxon>Bacteria</taxon>
        <taxon>Pseudomonadati</taxon>
        <taxon>Pseudomonadota</taxon>
        <taxon>Alphaproteobacteria</taxon>
        <taxon>Hyphomicrobiales</taxon>
        <taxon>Kaistiaceae</taxon>
        <taxon>Kaistia</taxon>
    </lineage>
</organism>
<keyword evidence="3 6" id="KW-0812">Transmembrane</keyword>
<evidence type="ECO:0000256" key="3">
    <source>
        <dbReference type="ARBA" id="ARBA00022692"/>
    </source>
</evidence>
<feature type="transmembrane region" description="Helical" evidence="6">
    <location>
        <begin position="155"/>
        <end position="176"/>
    </location>
</feature>
<evidence type="ECO:0000313" key="7">
    <source>
        <dbReference type="EMBL" id="MBB3933205.1"/>
    </source>
</evidence>
<dbReference type="Pfam" id="PF03741">
    <property type="entry name" value="TerC"/>
    <property type="match status" value="1"/>
</dbReference>
<dbReference type="Proteomes" id="UP000553963">
    <property type="component" value="Unassembled WGS sequence"/>
</dbReference>
<keyword evidence="4 6" id="KW-1133">Transmembrane helix</keyword>
<evidence type="ECO:0000256" key="2">
    <source>
        <dbReference type="ARBA" id="ARBA00007511"/>
    </source>
</evidence>
<dbReference type="NCBIfam" id="TIGR03717">
    <property type="entry name" value="R_switched_YjbE"/>
    <property type="match status" value="1"/>
</dbReference>
<dbReference type="AlphaFoldDB" id="A0A840AXK2"/>
<reference evidence="7 8" key="1">
    <citation type="submission" date="2020-08" db="EMBL/GenBank/DDBJ databases">
        <title>Genomic Encyclopedia of Type Strains, Phase IV (KMG-IV): sequencing the most valuable type-strain genomes for metagenomic binning, comparative biology and taxonomic classification.</title>
        <authorList>
            <person name="Goeker M."/>
        </authorList>
    </citation>
    <scope>NUCLEOTIDE SEQUENCE [LARGE SCALE GENOMIC DNA]</scope>
    <source>
        <strain evidence="7 8">DSM 25966</strain>
    </source>
</reference>
<feature type="transmembrane region" description="Helical" evidence="6">
    <location>
        <begin position="74"/>
        <end position="93"/>
    </location>
</feature>
<comment type="subcellular location">
    <subcellularLocation>
        <location evidence="1">Membrane</location>
        <topology evidence="1">Multi-pass membrane protein</topology>
    </subcellularLocation>
</comment>
<dbReference type="PANTHER" id="PTHR30238">
    <property type="entry name" value="MEMBRANE BOUND PREDICTED REDOX MODULATOR"/>
    <property type="match status" value="1"/>
</dbReference>
<comment type="similarity">
    <text evidence="2">Belongs to the TerC family.</text>
</comment>
<dbReference type="PANTHER" id="PTHR30238:SF4">
    <property type="entry name" value="SLL1022 PROTEIN"/>
    <property type="match status" value="1"/>
</dbReference>
<name>A0A840AXK2_9HYPH</name>
<dbReference type="InterPro" id="IPR005496">
    <property type="entry name" value="Integral_membrane_TerC"/>
</dbReference>
<evidence type="ECO:0000256" key="1">
    <source>
        <dbReference type="ARBA" id="ARBA00004141"/>
    </source>
</evidence>
<evidence type="ECO:0000313" key="8">
    <source>
        <dbReference type="Proteomes" id="UP000553963"/>
    </source>
</evidence>
<comment type="caution">
    <text evidence="7">The sequence shown here is derived from an EMBL/GenBank/DDBJ whole genome shotgun (WGS) entry which is preliminary data.</text>
</comment>
<feature type="transmembrane region" description="Helical" evidence="6">
    <location>
        <begin position="49"/>
        <end position="68"/>
    </location>
</feature>
<accession>A0A840AXK2</accession>
<protein>
    <submittedName>
        <fullName evidence="7">YjbE family integral membrane protein</fullName>
    </submittedName>
</protein>
<dbReference type="InterPro" id="IPR022301">
    <property type="entry name" value="Integral_membrane_YjbE"/>
</dbReference>
<evidence type="ECO:0000256" key="4">
    <source>
        <dbReference type="ARBA" id="ARBA00022989"/>
    </source>
</evidence>
<proteinExistence type="inferred from homology"/>
<evidence type="ECO:0000256" key="5">
    <source>
        <dbReference type="ARBA" id="ARBA00023136"/>
    </source>
</evidence>
<dbReference type="EMBL" id="JACIDS010000005">
    <property type="protein sequence ID" value="MBB3933205.1"/>
    <property type="molecule type" value="Genomic_DNA"/>
</dbReference>
<feature type="transmembrane region" description="Helical" evidence="6">
    <location>
        <begin position="13"/>
        <end position="37"/>
    </location>
</feature>
<keyword evidence="5 6" id="KW-0472">Membrane</keyword>
<sequence length="218" mass="22965">MEFFSSSLIGSELVALATVVLIDLVLAGDNAIVVGMAAAGLPRELRRKAIILGIGAAAALRILFALFATKLLGVIGLTLAGGILLLWVCWKLWRELRSQAHQDEEAELLAAAEASASRPGGKTLGQALRQIIIADVSMSLDNVLAVAGTAREHTWVLIVGLVLSVALMGVAANFVANVLKRAPWIAYVGLAVIAYVALRMIWDGGLEMFHFADAVGAI</sequence>
<evidence type="ECO:0000256" key="6">
    <source>
        <dbReference type="SAM" id="Phobius"/>
    </source>
</evidence>
<gene>
    <name evidence="7" type="ORF">GGR25_004269</name>
</gene>